<reference evidence="3" key="2">
    <citation type="journal article" date="2016" name="Sci. Rep.">
        <title>Dictyocaulus viviparus genome, variome and transcriptome elucidate lungworm biology and support future intervention.</title>
        <authorList>
            <person name="McNulty S.N."/>
            <person name="Strube C."/>
            <person name="Rosa B.A."/>
            <person name="Martin J.C."/>
            <person name="Tyagi R."/>
            <person name="Choi Y.J."/>
            <person name="Wang Q."/>
            <person name="Hallsworth Pepin K."/>
            <person name="Zhang X."/>
            <person name="Ozersky P."/>
            <person name="Wilson R.K."/>
            <person name="Sternberg P.W."/>
            <person name="Gasser R.B."/>
            <person name="Mitreva M."/>
        </authorList>
    </citation>
    <scope>NUCLEOTIDE SEQUENCE [LARGE SCALE GENOMIC DNA]</scope>
    <source>
        <strain evidence="3">HannoverDv2000</strain>
    </source>
</reference>
<dbReference type="EMBL" id="KN716179">
    <property type="protein sequence ID" value="KJH51634.1"/>
    <property type="molecule type" value="Genomic_DNA"/>
</dbReference>
<dbReference type="Gene3D" id="3.10.20.90">
    <property type="entry name" value="Phosphatidylinositol 3-kinase Catalytic Subunit, Chain A, domain 1"/>
    <property type="match status" value="1"/>
</dbReference>
<dbReference type="OrthoDB" id="5845093at2759"/>
<protein>
    <recommendedName>
        <fullName evidence="1">Talin N-terminal F0 domain-containing protein</fullName>
    </recommendedName>
</protein>
<accession>A0A0D8Y6L9</accession>
<evidence type="ECO:0000313" key="2">
    <source>
        <dbReference type="EMBL" id="KJH51634.1"/>
    </source>
</evidence>
<sequence>MGVITLNVVSTEKGTKKTMQFDPSTLVFDVCKVIREKLHMNVDHNARQFQMIIFFLVTISSDLMPQKLLSNEITIQSIFLFLEIYRSKY</sequence>
<proteinExistence type="predicted"/>
<evidence type="ECO:0000313" key="3">
    <source>
        <dbReference type="Proteomes" id="UP000053766"/>
    </source>
</evidence>
<dbReference type="STRING" id="29172.A0A0D8Y6L9"/>
<dbReference type="Proteomes" id="UP000053766">
    <property type="component" value="Unassembled WGS sequence"/>
</dbReference>
<dbReference type="AlphaFoldDB" id="A0A0D8Y6L9"/>
<dbReference type="Pfam" id="PF16511">
    <property type="entry name" value="FERM_f0"/>
    <property type="match status" value="1"/>
</dbReference>
<gene>
    <name evidence="2" type="ORF">DICVIV_02170</name>
</gene>
<evidence type="ECO:0000259" key="1">
    <source>
        <dbReference type="Pfam" id="PF16511"/>
    </source>
</evidence>
<keyword evidence="3" id="KW-1185">Reference proteome</keyword>
<dbReference type="SUPFAM" id="SSF54236">
    <property type="entry name" value="Ubiquitin-like"/>
    <property type="match status" value="1"/>
</dbReference>
<reference evidence="2 3" key="1">
    <citation type="submission" date="2013-11" db="EMBL/GenBank/DDBJ databases">
        <title>Draft genome of the bovine lungworm Dictyocaulus viviparus.</title>
        <authorList>
            <person name="Mitreva M."/>
        </authorList>
    </citation>
    <scope>NUCLEOTIDE SEQUENCE [LARGE SCALE GENOMIC DNA]</scope>
    <source>
        <strain evidence="2 3">HannoverDv2000</strain>
    </source>
</reference>
<name>A0A0D8Y6L9_DICVI</name>
<dbReference type="InterPro" id="IPR029071">
    <property type="entry name" value="Ubiquitin-like_domsf"/>
</dbReference>
<feature type="domain" description="Talin N-terminal F0" evidence="1">
    <location>
        <begin position="4"/>
        <end position="49"/>
    </location>
</feature>
<dbReference type="InterPro" id="IPR032425">
    <property type="entry name" value="FERM_f0"/>
</dbReference>
<organism evidence="2 3">
    <name type="scientific">Dictyocaulus viviparus</name>
    <name type="common">Bovine lungworm</name>
    <dbReference type="NCBI Taxonomy" id="29172"/>
    <lineage>
        <taxon>Eukaryota</taxon>
        <taxon>Metazoa</taxon>
        <taxon>Ecdysozoa</taxon>
        <taxon>Nematoda</taxon>
        <taxon>Chromadorea</taxon>
        <taxon>Rhabditida</taxon>
        <taxon>Rhabditina</taxon>
        <taxon>Rhabditomorpha</taxon>
        <taxon>Strongyloidea</taxon>
        <taxon>Metastrongylidae</taxon>
        <taxon>Dictyocaulus</taxon>
    </lineage>
</organism>